<feature type="domain" description="EDS1 EP" evidence="8">
    <location>
        <begin position="326"/>
        <end position="532"/>
    </location>
</feature>
<dbReference type="EMBL" id="MNCJ02000324">
    <property type="protein sequence ID" value="KAF5793202.1"/>
    <property type="molecule type" value="Genomic_DNA"/>
</dbReference>
<dbReference type="PANTHER" id="PTHR46898:SF3">
    <property type="entry name" value="FUNGAL LIPASE-LIKE DOMAIN-CONTAINING PROTEIN"/>
    <property type="match status" value="1"/>
</dbReference>
<keyword evidence="3" id="KW-0963">Cytoplasm</keyword>
<name>A0A251U391_HELAN</name>
<dbReference type="Gramene" id="mRNA:HanXRQr2_Chr09g0414791">
    <property type="protein sequence ID" value="mRNA:HanXRQr2_Chr09g0414791"/>
    <property type="gene ID" value="HanXRQr2_Chr09g0414791"/>
</dbReference>
<comment type="subcellular location">
    <subcellularLocation>
        <location evidence="2">Cytoplasm</location>
    </subcellularLocation>
    <subcellularLocation>
        <location evidence="1">Nucleus</location>
    </subcellularLocation>
</comment>
<evidence type="ECO:0000256" key="6">
    <source>
        <dbReference type="ARBA" id="ARBA00023242"/>
    </source>
</evidence>
<dbReference type="InterPro" id="IPR041266">
    <property type="entry name" value="EDS1_EP"/>
</dbReference>
<dbReference type="GO" id="GO:0106435">
    <property type="term" value="F:carboxylesterase activity"/>
    <property type="evidence" value="ECO:0007669"/>
    <property type="project" value="UniProtKB-EC"/>
</dbReference>
<dbReference type="GO" id="GO:0006629">
    <property type="term" value="P:lipid metabolic process"/>
    <property type="evidence" value="ECO:0007669"/>
    <property type="project" value="InterPro"/>
</dbReference>
<evidence type="ECO:0000256" key="4">
    <source>
        <dbReference type="ARBA" id="ARBA00022801"/>
    </source>
</evidence>
<evidence type="ECO:0000259" key="8">
    <source>
        <dbReference type="Pfam" id="PF18117"/>
    </source>
</evidence>
<organism evidence="10 11">
    <name type="scientific">Helianthus annuus</name>
    <name type="common">Common sunflower</name>
    <dbReference type="NCBI Taxonomy" id="4232"/>
    <lineage>
        <taxon>Eukaryota</taxon>
        <taxon>Viridiplantae</taxon>
        <taxon>Streptophyta</taxon>
        <taxon>Embryophyta</taxon>
        <taxon>Tracheophyta</taxon>
        <taxon>Spermatophyta</taxon>
        <taxon>Magnoliopsida</taxon>
        <taxon>eudicotyledons</taxon>
        <taxon>Gunneridae</taxon>
        <taxon>Pentapetalae</taxon>
        <taxon>asterids</taxon>
        <taxon>campanulids</taxon>
        <taxon>Asterales</taxon>
        <taxon>Asteraceae</taxon>
        <taxon>Asteroideae</taxon>
        <taxon>Heliantheae alliance</taxon>
        <taxon>Heliantheae</taxon>
        <taxon>Helianthus</taxon>
    </lineage>
</organism>
<dbReference type="EC" id="3.1.1.1" evidence="9"/>
<evidence type="ECO:0000256" key="5">
    <source>
        <dbReference type="ARBA" id="ARBA00022821"/>
    </source>
</evidence>
<keyword evidence="6" id="KW-0539">Nucleus</keyword>
<dbReference type="GO" id="GO:0006952">
    <property type="term" value="P:defense response"/>
    <property type="evidence" value="ECO:0007669"/>
    <property type="project" value="UniProtKB-KW"/>
</dbReference>
<dbReference type="InterPro" id="IPR002921">
    <property type="entry name" value="Fungal_lipase-type"/>
</dbReference>
<gene>
    <name evidence="10" type="primary">SAG101</name>
    <name evidence="10" type="ORF">HannXRQ_Chr09g0274851</name>
    <name evidence="9" type="ORF">HanXRQr2_Chr09g0414791</name>
</gene>
<dbReference type="GO" id="GO:0005737">
    <property type="term" value="C:cytoplasm"/>
    <property type="evidence" value="ECO:0007669"/>
    <property type="project" value="UniProtKB-SubCell"/>
</dbReference>
<evidence type="ECO:0000313" key="9">
    <source>
        <dbReference type="EMBL" id="KAF5793202.1"/>
    </source>
</evidence>
<dbReference type="GO" id="GO:0005634">
    <property type="term" value="C:nucleus"/>
    <property type="evidence" value="ECO:0007669"/>
    <property type="project" value="UniProtKB-SubCell"/>
</dbReference>
<reference evidence="9" key="3">
    <citation type="submission" date="2020-06" db="EMBL/GenBank/DDBJ databases">
        <title>Helianthus annuus Genome sequencing and assembly Release 2.</title>
        <authorList>
            <person name="Gouzy J."/>
            <person name="Langlade N."/>
            <person name="Munos S."/>
        </authorList>
    </citation>
    <scope>NUCLEOTIDE SEQUENCE</scope>
    <source>
        <tissue evidence="9">Leaves</tissue>
    </source>
</reference>
<evidence type="ECO:0000256" key="2">
    <source>
        <dbReference type="ARBA" id="ARBA00004496"/>
    </source>
</evidence>
<dbReference type="InterPro" id="IPR044603">
    <property type="entry name" value="SAG101-like"/>
</dbReference>
<dbReference type="GO" id="GO:0016298">
    <property type="term" value="F:lipase activity"/>
    <property type="evidence" value="ECO:0000318"/>
    <property type="project" value="GO_Central"/>
</dbReference>
<keyword evidence="4 9" id="KW-0378">Hydrolase</keyword>
<reference evidence="9 11" key="1">
    <citation type="journal article" date="2017" name="Nature">
        <title>The sunflower genome provides insights into oil metabolism, flowering and Asterid evolution.</title>
        <authorList>
            <person name="Badouin H."/>
            <person name="Gouzy J."/>
            <person name="Grassa C.J."/>
            <person name="Murat F."/>
            <person name="Staton S.E."/>
            <person name="Cottret L."/>
            <person name="Lelandais-Briere C."/>
            <person name="Owens G.L."/>
            <person name="Carrere S."/>
            <person name="Mayjonade B."/>
            <person name="Legrand L."/>
            <person name="Gill N."/>
            <person name="Kane N.C."/>
            <person name="Bowers J.E."/>
            <person name="Hubner S."/>
            <person name="Bellec A."/>
            <person name="Berard A."/>
            <person name="Berges H."/>
            <person name="Blanchet N."/>
            <person name="Boniface M.C."/>
            <person name="Brunel D."/>
            <person name="Catrice O."/>
            <person name="Chaidir N."/>
            <person name="Claudel C."/>
            <person name="Donnadieu C."/>
            <person name="Faraut T."/>
            <person name="Fievet G."/>
            <person name="Helmstetter N."/>
            <person name="King M."/>
            <person name="Knapp S.J."/>
            <person name="Lai Z."/>
            <person name="Le Paslier M.C."/>
            <person name="Lippi Y."/>
            <person name="Lorenzon L."/>
            <person name="Mandel J.R."/>
            <person name="Marage G."/>
            <person name="Marchand G."/>
            <person name="Marquand E."/>
            <person name="Bret-Mestries E."/>
            <person name="Morien E."/>
            <person name="Nambeesan S."/>
            <person name="Nguyen T."/>
            <person name="Pegot-Espagnet P."/>
            <person name="Pouilly N."/>
            <person name="Raftis F."/>
            <person name="Sallet E."/>
            <person name="Schiex T."/>
            <person name="Thomas J."/>
            <person name="Vandecasteele C."/>
            <person name="Vares D."/>
            <person name="Vear F."/>
            <person name="Vautrin S."/>
            <person name="Crespi M."/>
            <person name="Mangin B."/>
            <person name="Burke J.M."/>
            <person name="Salse J."/>
            <person name="Munos S."/>
            <person name="Vincourt P."/>
            <person name="Rieseberg L.H."/>
            <person name="Langlade N.B."/>
        </authorList>
    </citation>
    <scope>NUCLEOTIDE SEQUENCE [LARGE SCALE GENOMIC DNA]</scope>
    <source>
        <strain evidence="11">cv. SF193</strain>
        <tissue evidence="9">Leaves</tissue>
    </source>
</reference>
<dbReference type="InterPro" id="IPR029058">
    <property type="entry name" value="AB_hydrolase_fold"/>
</dbReference>
<dbReference type="Proteomes" id="UP000215914">
    <property type="component" value="Chromosome 9"/>
</dbReference>
<feature type="domain" description="Fungal lipase-type" evidence="7">
    <location>
        <begin position="88"/>
        <end position="193"/>
    </location>
</feature>
<evidence type="ECO:0000256" key="1">
    <source>
        <dbReference type="ARBA" id="ARBA00004123"/>
    </source>
</evidence>
<evidence type="ECO:0000313" key="11">
    <source>
        <dbReference type="Proteomes" id="UP000215914"/>
    </source>
</evidence>
<reference evidence="10" key="2">
    <citation type="submission" date="2017-02" db="EMBL/GenBank/DDBJ databases">
        <title>Sunflower complete genome.</title>
        <authorList>
            <person name="Langlade N."/>
            <person name="Munos S."/>
        </authorList>
    </citation>
    <scope>NUCLEOTIDE SEQUENCE [LARGE SCALE GENOMIC DNA]</scope>
    <source>
        <tissue evidence="10">Leaves</tissue>
    </source>
</reference>
<dbReference type="EMBL" id="CM007898">
    <property type="protein sequence ID" value="OTG16751.1"/>
    <property type="molecule type" value="Genomic_DNA"/>
</dbReference>
<evidence type="ECO:0000313" key="10">
    <source>
        <dbReference type="EMBL" id="OTG16751.1"/>
    </source>
</evidence>
<dbReference type="PANTHER" id="PTHR46898">
    <property type="entry name" value="SENESCENCE-ASSOCIATED CARBOXYLESTERASE 101"/>
    <property type="match status" value="1"/>
</dbReference>
<dbReference type="FunCoup" id="A0A251U391">
    <property type="interactions" value="442"/>
</dbReference>
<dbReference type="Pfam" id="PF01764">
    <property type="entry name" value="Lipase_3"/>
    <property type="match status" value="1"/>
</dbReference>
<evidence type="ECO:0000259" key="7">
    <source>
        <dbReference type="Pfam" id="PF01764"/>
    </source>
</evidence>
<dbReference type="SUPFAM" id="SSF53474">
    <property type="entry name" value="alpha/beta-Hydrolases"/>
    <property type="match status" value="1"/>
</dbReference>
<dbReference type="AlphaFoldDB" id="A0A251U391"/>
<dbReference type="OMA" id="DEIVWRD"/>
<dbReference type="Gene3D" id="3.40.50.1820">
    <property type="entry name" value="alpha/beta hydrolase"/>
    <property type="match status" value="1"/>
</dbReference>
<keyword evidence="11" id="KW-1185">Reference proteome</keyword>
<sequence>MSQNMFCSEVELGKFLSSIDIIPYVFNVVRKLAEKNSPYELHTSPYGIKVLAFNYSLDYTTRFANGEFDLVSSQSHEVVDFISTKVNPSFFINKAAVELFKHVKNNLKELKKEDLKNPLVVTGWGLGGYLAIMTTLWLQSTMYEEETKRPICITFGTPLIGDEALRLAISESPQWESCFLNVVSMTDSIASFVPSKGKYEPFGSFLFCTELGGHATFKDHEAILAVLDALALPRDANLKNHNYEIDLSSIRKRVLRRGVFELGEYKLKPMTKGINMQFKEIGVLDKISNDMIVKMELKQEKMIKSKKNTYEPTKKLNDIKISMTFIEWYIKTRQLKGGYYDCYKKEPTRDEKEGHQKIIKEHLNLNKFWEKFVMEKDQNPQKEGGKLRKRWLYSGNNYRRMIEPLDIAKHYANGKTDYLAIRSNHYKLLETWSKEDKKDVDPSAGRNKAPNLNEDSCFWAYVEEALISLNELKMSGANGDDIAWKLKPFMDYVMRGVNDYSVSPDIFLEGSSLMKWWSEYEAYAQGLYTSEFAQYMNNGRYASYQ</sequence>
<dbReference type="Pfam" id="PF18117">
    <property type="entry name" value="EDS1_EP"/>
    <property type="match status" value="1"/>
</dbReference>
<keyword evidence="5" id="KW-0611">Plant defense</keyword>
<dbReference type="STRING" id="4232.A0A251U391"/>
<protein>
    <submittedName>
        <fullName evidence="9">Carboxylesterase</fullName>
        <ecNumber evidence="9">3.1.1.1</ecNumber>
    </submittedName>
    <submittedName>
        <fullName evidence="10">Putative senescence associated protein</fullName>
    </submittedName>
</protein>
<dbReference type="OrthoDB" id="438440at2759"/>
<dbReference type="InParanoid" id="A0A251U391"/>
<proteinExistence type="predicted"/>
<accession>A0A251U391</accession>
<evidence type="ECO:0000256" key="3">
    <source>
        <dbReference type="ARBA" id="ARBA00022490"/>
    </source>
</evidence>